<proteinExistence type="inferred from homology"/>
<gene>
    <name evidence="3" type="ORF">DPN68_12100</name>
</gene>
<dbReference type="InterPro" id="IPR036390">
    <property type="entry name" value="WH_DNA-bd_sf"/>
</dbReference>
<accession>A0A365NYY3</accession>
<dbReference type="OrthoDB" id="1428208at2"/>
<dbReference type="InterPro" id="IPR000525">
    <property type="entry name" value="Initiator_Rep_WH1"/>
</dbReference>
<dbReference type="GO" id="GO:0006270">
    <property type="term" value="P:DNA replication initiation"/>
    <property type="evidence" value="ECO:0007669"/>
    <property type="project" value="InterPro"/>
</dbReference>
<dbReference type="GO" id="GO:0003887">
    <property type="term" value="F:DNA-directed DNA polymerase activity"/>
    <property type="evidence" value="ECO:0007669"/>
    <property type="project" value="InterPro"/>
</dbReference>
<dbReference type="AlphaFoldDB" id="A0A365NYY3"/>
<feature type="domain" description="Initiator Rep protein WH1" evidence="2">
    <location>
        <begin position="7"/>
        <end position="159"/>
    </location>
</feature>
<dbReference type="Proteomes" id="UP000253319">
    <property type="component" value="Unassembled WGS sequence"/>
</dbReference>
<protein>
    <recommendedName>
        <fullName evidence="2">Initiator Rep protein WH1 domain-containing protein</fullName>
    </recommendedName>
</protein>
<evidence type="ECO:0000313" key="3">
    <source>
        <dbReference type="EMBL" id="RBA27458.1"/>
    </source>
</evidence>
<dbReference type="SUPFAM" id="SSF46785">
    <property type="entry name" value="Winged helix' DNA-binding domain"/>
    <property type="match status" value="2"/>
</dbReference>
<comment type="similarity">
    <text evidence="1">Belongs to the initiator RepB protein family.</text>
</comment>
<dbReference type="Gene3D" id="1.10.10.10">
    <property type="entry name" value="Winged helix-like DNA-binding domain superfamily/Winged helix DNA-binding domain"/>
    <property type="match status" value="2"/>
</dbReference>
<dbReference type="RefSeq" id="WP_113989907.1">
    <property type="nucleotide sequence ID" value="NZ_QLST01000019.1"/>
</dbReference>
<sequence>MKNTIYIRKPNHISTARFTLSTIEYNIIYFIIDELTKSQSLDVNVEYSEQEIVIELKKIEKHNNYQRVKDSIKSLASKQIEYHINIPGVNGKSQQIQENITSLISGIKYVRNSKYISFIVPSQACRFFCYLGGGFTPIQKTIAIGLSSIYSKALYELCCRWLDKGGYNCSIDDLKVYLSIENKYKQLAHFRQRVLDDSIIELKEKADLFFTYTLTKSNKKYDRISIKIHGNYKNKSGFSGVKEEHYRFVYFFLKRYFPDYLDSKALDYTEILVKQNNLEKAYYRFLKLDDNHSDGSKTKEDIYNLLINVILPELEITKSHKTLNKCE</sequence>
<dbReference type="InterPro" id="IPR036388">
    <property type="entry name" value="WH-like_DNA-bd_sf"/>
</dbReference>
<organism evidence="3 4">
    <name type="scientific">Flavobacterium tibetense</name>
    <dbReference type="NCBI Taxonomy" id="2233533"/>
    <lineage>
        <taxon>Bacteria</taxon>
        <taxon>Pseudomonadati</taxon>
        <taxon>Bacteroidota</taxon>
        <taxon>Flavobacteriia</taxon>
        <taxon>Flavobacteriales</taxon>
        <taxon>Flavobacteriaceae</taxon>
        <taxon>Flavobacterium</taxon>
    </lineage>
</organism>
<comment type="caution">
    <text evidence="3">The sequence shown here is derived from an EMBL/GenBank/DDBJ whole genome shotgun (WGS) entry which is preliminary data.</text>
</comment>
<evidence type="ECO:0000313" key="4">
    <source>
        <dbReference type="Proteomes" id="UP000253319"/>
    </source>
</evidence>
<dbReference type="Pfam" id="PF01051">
    <property type="entry name" value="Rep3_N"/>
    <property type="match status" value="1"/>
</dbReference>
<evidence type="ECO:0000256" key="1">
    <source>
        <dbReference type="ARBA" id="ARBA00038283"/>
    </source>
</evidence>
<name>A0A365NYY3_9FLAO</name>
<dbReference type="EMBL" id="QLST01000019">
    <property type="protein sequence ID" value="RBA27458.1"/>
    <property type="molecule type" value="Genomic_DNA"/>
</dbReference>
<evidence type="ECO:0000259" key="2">
    <source>
        <dbReference type="Pfam" id="PF01051"/>
    </source>
</evidence>
<dbReference type="Pfam" id="PF21205">
    <property type="entry name" value="Rep3_C"/>
    <property type="match status" value="1"/>
</dbReference>
<keyword evidence="4" id="KW-1185">Reference proteome</keyword>
<reference evidence="3 4" key="1">
    <citation type="submission" date="2018-06" db="EMBL/GenBank/DDBJ databases">
        <title>Flavobacterium tibetense sp. nov., isolated from a wetland YonghuCo on Tibetan Plateau.</title>
        <authorList>
            <person name="Xing P."/>
            <person name="Phurbu D."/>
            <person name="Lu H."/>
        </authorList>
    </citation>
    <scope>NUCLEOTIDE SEQUENCE [LARGE SCALE GENOMIC DNA]</scope>
    <source>
        <strain evidence="3 4">YH5</strain>
    </source>
</reference>